<dbReference type="PRINTS" id="PR00035">
    <property type="entry name" value="HTHGNTR"/>
</dbReference>
<dbReference type="GO" id="GO:0003677">
    <property type="term" value="F:DNA binding"/>
    <property type="evidence" value="ECO:0007669"/>
    <property type="project" value="UniProtKB-KW"/>
</dbReference>
<organism evidence="5 6">
    <name type="scientific">Microcella alkaliphila</name>
    <dbReference type="NCBI Taxonomy" id="279828"/>
    <lineage>
        <taxon>Bacteria</taxon>
        <taxon>Bacillati</taxon>
        <taxon>Actinomycetota</taxon>
        <taxon>Actinomycetes</taxon>
        <taxon>Micrococcales</taxon>
        <taxon>Microbacteriaceae</taxon>
        <taxon>Microcella</taxon>
    </lineage>
</organism>
<evidence type="ECO:0000313" key="6">
    <source>
        <dbReference type="Proteomes" id="UP000218965"/>
    </source>
</evidence>
<dbReference type="SUPFAM" id="SSF46785">
    <property type="entry name" value="Winged helix' DNA-binding domain"/>
    <property type="match status" value="1"/>
</dbReference>
<dbReference type="AlphaFoldDB" id="A0A0U5CDQ0"/>
<dbReference type="Pfam" id="PF00392">
    <property type="entry name" value="GntR"/>
    <property type="match status" value="1"/>
</dbReference>
<name>A0A0U5CDQ0_9MICO</name>
<dbReference type="InterPro" id="IPR036388">
    <property type="entry name" value="WH-like_DNA-bd_sf"/>
</dbReference>
<protein>
    <submittedName>
        <fullName evidence="5">Transcriptional regulator, GntR family protein</fullName>
    </submittedName>
</protein>
<dbReference type="PROSITE" id="PS50949">
    <property type="entry name" value="HTH_GNTR"/>
    <property type="match status" value="1"/>
</dbReference>
<evidence type="ECO:0000256" key="1">
    <source>
        <dbReference type="ARBA" id="ARBA00023015"/>
    </source>
</evidence>
<gene>
    <name evidence="5" type="ORF">MalAC0309_0343</name>
</gene>
<dbReference type="PANTHER" id="PTHR43537:SF5">
    <property type="entry name" value="UXU OPERON TRANSCRIPTIONAL REGULATOR"/>
    <property type="match status" value="1"/>
</dbReference>
<dbReference type="OrthoDB" id="5243844at2"/>
<reference evidence="5 6" key="2">
    <citation type="submission" date="2016-01" db="EMBL/GenBank/DDBJ databases">
        <title>Microcella alkaliphila JAM AC0309 whole genome shotgun sequence.</title>
        <authorList>
            <person name="Kurata A."/>
            <person name="Hirose Y."/>
            <person name="Kishimoto N."/>
            <person name="Kobayashi T."/>
        </authorList>
    </citation>
    <scope>NUCLEOTIDE SEQUENCE [LARGE SCALE GENOMIC DNA]</scope>
    <source>
        <strain evidence="5 6">JAM AC0309</strain>
    </source>
</reference>
<dbReference type="PANTHER" id="PTHR43537">
    <property type="entry name" value="TRANSCRIPTIONAL REGULATOR, GNTR FAMILY"/>
    <property type="match status" value="1"/>
</dbReference>
<dbReference type="Gene3D" id="1.20.120.530">
    <property type="entry name" value="GntR ligand-binding domain-like"/>
    <property type="match status" value="1"/>
</dbReference>
<reference evidence="6" key="1">
    <citation type="submission" date="2015-12" db="EMBL/GenBank/DDBJ databases">
        <authorList>
            <person name="Shamseldin A."/>
            <person name="Moawad H."/>
            <person name="Abd El-Rahim W.M."/>
            <person name="Sadowsky M.J."/>
        </authorList>
    </citation>
    <scope>NUCLEOTIDE SEQUENCE [LARGE SCALE GENOMIC DNA]</scope>
    <source>
        <strain evidence="6">JAM AC0309</strain>
    </source>
</reference>
<dbReference type="KEGG" id="malk:MalAC0309_0343"/>
<dbReference type="InterPro" id="IPR036390">
    <property type="entry name" value="WH_DNA-bd_sf"/>
</dbReference>
<dbReference type="EMBL" id="AP017315">
    <property type="protein sequence ID" value="BAU31218.1"/>
    <property type="molecule type" value="Genomic_DNA"/>
</dbReference>
<keyword evidence="2" id="KW-0238">DNA-binding</keyword>
<feature type="domain" description="HTH gntR-type" evidence="4">
    <location>
        <begin position="9"/>
        <end position="76"/>
    </location>
</feature>
<dbReference type="SMART" id="SM00345">
    <property type="entry name" value="HTH_GNTR"/>
    <property type="match status" value="1"/>
</dbReference>
<dbReference type="SUPFAM" id="SSF48008">
    <property type="entry name" value="GntR ligand-binding domain-like"/>
    <property type="match status" value="1"/>
</dbReference>
<dbReference type="InterPro" id="IPR008920">
    <property type="entry name" value="TF_FadR/GntR_C"/>
</dbReference>
<dbReference type="Pfam" id="PF07729">
    <property type="entry name" value="FCD"/>
    <property type="match status" value="1"/>
</dbReference>
<dbReference type="RefSeq" id="WP_096420282.1">
    <property type="nucleotide sequence ID" value="NZ_AP017315.1"/>
</dbReference>
<dbReference type="InterPro" id="IPR011711">
    <property type="entry name" value="GntR_C"/>
</dbReference>
<accession>A0A0U5CDQ0</accession>
<dbReference type="InterPro" id="IPR000524">
    <property type="entry name" value="Tscrpt_reg_HTH_GntR"/>
</dbReference>
<keyword evidence="1" id="KW-0805">Transcription regulation</keyword>
<evidence type="ECO:0000256" key="3">
    <source>
        <dbReference type="ARBA" id="ARBA00023163"/>
    </source>
</evidence>
<proteinExistence type="predicted"/>
<dbReference type="GO" id="GO:0003700">
    <property type="term" value="F:DNA-binding transcription factor activity"/>
    <property type="evidence" value="ECO:0007669"/>
    <property type="project" value="InterPro"/>
</dbReference>
<dbReference type="SMART" id="SM00895">
    <property type="entry name" value="FCD"/>
    <property type="match status" value="1"/>
</dbReference>
<dbReference type="CDD" id="cd07377">
    <property type="entry name" value="WHTH_GntR"/>
    <property type="match status" value="1"/>
</dbReference>
<sequence length="239" mass="25105">MSIDALTVTRLPDAVYDALRESIVDGRDAPGSPVTEQAIADRFGVARPTAKAALERLVAEGLLRRAAHKTARVPELERADIIDLYANRATLEVAALAGLAAAVAAGTTPVPDAALTAQRTLTDALDSRTAPTAPLARADIAFHRALVEAQPSPRLARLHALLMGEIELCTGQVQSHRLLALADVVDQHQGILDAVAAGDAERAASLTRAHIEGARDRLLAHYDATHPATTHSTEGPTDG</sequence>
<evidence type="ECO:0000256" key="2">
    <source>
        <dbReference type="ARBA" id="ARBA00023125"/>
    </source>
</evidence>
<dbReference type="Proteomes" id="UP000218965">
    <property type="component" value="Chromosome"/>
</dbReference>
<evidence type="ECO:0000313" key="5">
    <source>
        <dbReference type="EMBL" id="BAU31218.1"/>
    </source>
</evidence>
<evidence type="ECO:0000259" key="4">
    <source>
        <dbReference type="PROSITE" id="PS50949"/>
    </source>
</evidence>
<keyword evidence="3" id="KW-0804">Transcription</keyword>
<dbReference type="Gene3D" id="1.10.10.10">
    <property type="entry name" value="Winged helix-like DNA-binding domain superfamily/Winged helix DNA-binding domain"/>
    <property type="match status" value="1"/>
</dbReference>